<keyword evidence="3" id="KW-1185">Reference proteome</keyword>
<name>A0A9P8C9V2_9HELO</name>
<feature type="compositionally biased region" description="Low complexity" evidence="1">
    <location>
        <begin position="177"/>
        <end position="195"/>
    </location>
</feature>
<comment type="caution">
    <text evidence="2">The sequence shown here is derived from an EMBL/GenBank/DDBJ whole genome shotgun (WGS) entry which is preliminary data.</text>
</comment>
<gene>
    <name evidence="2" type="ORF">BJ875DRAFT_436662</name>
</gene>
<dbReference type="EMBL" id="MU251360">
    <property type="protein sequence ID" value="KAG9239233.1"/>
    <property type="molecule type" value="Genomic_DNA"/>
</dbReference>
<feature type="compositionally biased region" description="Basic and acidic residues" evidence="1">
    <location>
        <begin position="242"/>
        <end position="251"/>
    </location>
</feature>
<organism evidence="2 3">
    <name type="scientific">Amylocarpus encephaloides</name>
    <dbReference type="NCBI Taxonomy" id="45428"/>
    <lineage>
        <taxon>Eukaryota</taxon>
        <taxon>Fungi</taxon>
        <taxon>Dikarya</taxon>
        <taxon>Ascomycota</taxon>
        <taxon>Pezizomycotina</taxon>
        <taxon>Leotiomycetes</taxon>
        <taxon>Helotiales</taxon>
        <taxon>Helotiales incertae sedis</taxon>
        <taxon>Amylocarpus</taxon>
    </lineage>
</organism>
<feature type="compositionally biased region" description="Polar residues" evidence="1">
    <location>
        <begin position="257"/>
        <end position="267"/>
    </location>
</feature>
<evidence type="ECO:0000313" key="2">
    <source>
        <dbReference type="EMBL" id="KAG9239233.1"/>
    </source>
</evidence>
<feature type="region of interest" description="Disordered" evidence="1">
    <location>
        <begin position="177"/>
        <end position="267"/>
    </location>
</feature>
<dbReference type="Proteomes" id="UP000824998">
    <property type="component" value="Unassembled WGS sequence"/>
</dbReference>
<proteinExistence type="predicted"/>
<sequence>MTVRVERHRMKRPEAGLGKKITLQYRQMIITRRENQDDWIVRSFFNANREGEGAGHSGILLPTASLGRSEARRNMEFVPHRSEWAFSCLGELASGTGLDRTVWTVWTGLAWWVQKVTVPGTRTSTYYGVRRPCRSGGLATTYGSAAVATRKGRNRAPVLRTVYEVPYDLRTYSVSLASPRSPSPSLSVLSPSLSPQGQILGKNRGCDEEDPGQLGDGETARTTPCKTRGMGLPSRSFPGDGDSSRFDHQREPGMPGSPSTALDSPSIGTFSWPDKLRCRGKYDVCVPTDQLPTPNGHCSEAPDGCCH</sequence>
<evidence type="ECO:0000313" key="3">
    <source>
        <dbReference type="Proteomes" id="UP000824998"/>
    </source>
</evidence>
<evidence type="ECO:0000256" key="1">
    <source>
        <dbReference type="SAM" id="MobiDB-lite"/>
    </source>
</evidence>
<reference evidence="2" key="1">
    <citation type="journal article" date="2021" name="IMA Fungus">
        <title>Genomic characterization of three marine fungi, including Emericellopsis atlantica sp. nov. with signatures of a generalist lifestyle and marine biomass degradation.</title>
        <authorList>
            <person name="Hagestad O.C."/>
            <person name="Hou L."/>
            <person name="Andersen J.H."/>
            <person name="Hansen E.H."/>
            <person name="Altermark B."/>
            <person name="Li C."/>
            <person name="Kuhnert E."/>
            <person name="Cox R.J."/>
            <person name="Crous P.W."/>
            <person name="Spatafora J.W."/>
            <person name="Lail K."/>
            <person name="Amirebrahimi M."/>
            <person name="Lipzen A."/>
            <person name="Pangilinan J."/>
            <person name="Andreopoulos W."/>
            <person name="Hayes R.D."/>
            <person name="Ng V."/>
            <person name="Grigoriev I.V."/>
            <person name="Jackson S.A."/>
            <person name="Sutton T.D.S."/>
            <person name="Dobson A.D.W."/>
            <person name="Rama T."/>
        </authorList>
    </citation>
    <scope>NUCLEOTIDE SEQUENCE</scope>
    <source>
        <strain evidence="2">TRa018bII</strain>
    </source>
</reference>
<protein>
    <submittedName>
        <fullName evidence="2">Uncharacterized protein</fullName>
    </submittedName>
</protein>
<dbReference type="AlphaFoldDB" id="A0A9P8C9V2"/>
<accession>A0A9P8C9V2</accession>